<gene>
    <name evidence="1" type="ORF">X975_01363</name>
</gene>
<accession>A0A087SY04</accession>
<dbReference type="OrthoDB" id="6409943at2759"/>
<dbReference type="AlphaFoldDB" id="A0A087SY04"/>
<name>A0A087SY04_STEMI</name>
<dbReference type="EMBL" id="KK112473">
    <property type="protein sequence ID" value="KFM57743.1"/>
    <property type="molecule type" value="Genomic_DNA"/>
</dbReference>
<evidence type="ECO:0000313" key="1">
    <source>
        <dbReference type="EMBL" id="KFM57743.1"/>
    </source>
</evidence>
<dbReference type="STRING" id="407821.A0A087SY04"/>
<feature type="non-terminal residue" evidence="1">
    <location>
        <position position="87"/>
    </location>
</feature>
<organism evidence="1 2">
    <name type="scientific">Stegodyphus mimosarum</name>
    <name type="common">African social velvet spider</name>
    <dbReference type="NCBI Taxonomy" id="407821"/>
    <lineage>
        <taxon>Eukaryota</taxon>
        <taxon>Metazoa</taxon>
        <taxon>Ecdysozoa</taxon>
        <taxon>Arthropoda</taxon>
        <taxon>Chelicerata</taxon>
        <taxon>Arachnida</taxon>
        <taxon>Araneae</taxon>
        <taxon>Araneomorphae</taxon>
        <taxon>Entelegynae</taxon>
        <taxon>Eresoidea</taxon>
        <taxon>Eresidae</taxon>
        <taxon>Stegodyphus</taxon>
    </lineage>
</organism>
<sequence>MNYTIWQLPNDEEAAIRFFQDKGIIHSNRLCSQNHPMKLTFDSNEARIRRCYVRSCCEKKGLRTKTWFEGFHLSFLNAIRFIYLWYQ</sequence>
<proteinExistence type="predicted"/>
<protein>
    <submittedName>
        <fullName evidence="1">Uncharacterized protein</fullName>
    </submittedName>
</protein>
<dbReference type="Proteomes" id="UP000054359">
    <property type="component" value="Unassembled WGS sequence"/>
</dbReference>
<reference evidence="1 2" key="1">
    <citation type="submission" date="2013-11" db="EMBL/GenBank/DDBJ databases">
        <title>Genome sequencing of Stegodyphus mimosarum.</title>
        <authorList>
            <person name="Bechsgaard J."/>
        </authorList>
    </citation>
    <scope>NUCLEOTIDE SEQUENCE [LARGE SCALE GENOMIC DNA]</scope>
</reference>
<dbReference type="OMA" id="KECSKGH"/>
<evidence type="ECO:0000313" key="2">
    <source>
        <dbReference type="Proteomes" id="UP000054359"/>
    </source>
</evidence>
<keyword evidence="2" id="KW-1185">Reference proteome</keyword>